<organism evidence="1">
    <name type="scientific">marine sediment metagenome</name>
    <dbReference type="NCBI Taxonomy" id="412755"/>
    <lineage>
        <taxon>unclassified sequences</taxon>
        <taxon>metagenomes</taxon>
        <taxon>ecological metagenomes</taxon>
    </lineage>
</organism>
<dbReference type="SUPFAM" id="SSF48452">
    <property type="entry name" value="TPR-like"/>
    <property type="match status" value="1"/>
</dbReference>
<sequence>TLKEVYDFNEKILKSNPEKIQLYFILGYLKYKKDSNYPEAYDYFRKFLSKANNKYDFLIEKAKSYGAELEQKMKI</sequence>
<dbReference type="InterPro" id="IPR011990">
    <property type="entry name" value="TPR-like_helical_dom_sf"/>
</dbReference>
<proteinExistence type="predicted"/>
<dbReference type="EMBL" id="BART01015503">
    <property type="protein sequence ID" value="GAG85354.1"/>
    <property type="molecule type" value="Genomic_DNA"/>
</dbReference>
<protein>
    <submittedName>
        <fullName evidence="1">Uncharacterized protein</fullName>
    </submittedName>
</protein>
<gene>
    <name evidence="1" type="ORF">S01H4_30092</name>
</gene>
<feature type="non-terminal residue" evidence="1">
    <location>
        <position position="1"/>
    </location>
</feature>
<evidence type="ECO:0000313" key="1">
    <source>
        <dbReference type="EMBL" id="GAG85354.1"/>
    </source>
</evidence>
<accession>X1ARD5</accession>
<reference evidence="1" key="1">
    <citation type="journal article" date="2014" name="Front. Microbiol.">
        <title>High frequency of phylogenetically diverse reductive dehalogenase-homologous genes in deep subseafloor sedimentary metagenomes.</title>
        <authorList>
            <person name="Kawai M."/>
            <person name="Futagami T."/>
            <person name="Toyoda A."/>
            <person name="Takaki Y."/>
            <person name="Nishi S."/>
            <person name="Hori S."/>
            <person name="Arai W."/>
            <person name="Tsubouchi T."/>
            <person name="Morono Y."/>
            <person name="Uchiyama I."/>
            <person name="Ito T."/>
            <person name="Fujiyama A."/>
            <person name="Inagaki F."/>
            <person name="Takami H."/>
        </authorList>
    </citation>
    <scope>NUCLEOTIDE SEQUENCE</scope>
    <source>
        <strain evidence="1">Expedition CK06-06</strain>
    </source>
</reference>
<name>X1ARD5_9ZZZZ</name>
<comment type="caution">
    <text evidence="1">The sequence shown here is derived from an EMBL/GenBank/DDBJ whole genome shotgun (WGS) entry which is preliminary data.</text>
</comment>
<dbReference type="Gene3D" id="1.25.40.10">
    <property type="entry name" value="Tetratricopeptide repeat domain"/>
    <property type="match status" value="1"/>
</dbReference>
<dbReference type="AlphaFoldDB" id="X1ARD5"/>